<feature type="region of interest" description="Disordered" evidence="1">
    <location>
        <begin position="1"/>
        <end position="27"/>
    </location>
</feature>
<evidence type="ECO:0000313" key="2">
    <source>
        <dbReference type="EMBL" id="CAK9861145.1"/>
    </source>
</evidence>
<name>A0ABP1AF33_9BRYO</name>
<feature type="compositionally biased region" description="Low complexity" evidence="1">
    <location>
        <begin position="275"/>
        <end position="287"/>
    </location>
</feature>
<gene>
    <name evidence="2" type="ORF">CSSPJE1EN2_LOCUS4140</name>
</gene>
<accession>A0ABP1AF33</accession>
<sequence>MLEVEQIGGGQGGEQQRQRQQQRGSSYLHQAQLAGLKRLSARAAAGPPKAAGTRRVYFSFSAYAKSVIEHLKSAQVPVAAGLSDRELDRIEATFGFTFPPDLKAILQEGLPLGAGFPNWRARNLELLRTRIELPRAGVLHEVALRSFWWKQWGQRPAQTHHAVHIATTALRALPLLIPLCGHCYIPCSPTVAGNPIFFVYKKDVVYCAYDVADFFDRELFLVHPCMDPPVDVANWGEETGFPFREFPLQNVSNGGGESFHCSTLDSLRRSSIASSGVDSSEASSSGASEGGAGEEMWGRSLDFLAKQSEGLLHGNVKRTTTGCVLSEASKLKEGRLATTTRQLVTLSRSFDKRSQESGGIHRPEKALTSKALMSNVSLMMPPCSARTPRLIDFWSDIAAHQQKASSSVGAQVLDVLSSPPCCNMNDDHDIITRQSPRLDSITAHSSDADQAVPKVSKWVNCYLEEMSIVLRQGGWREEDISDMMGAEARLPTMWDHQLDAQAVLLSLAKEVEFLSTSLKKAGWSIPDVSESMKWDSCTLWYGLYLLWSSQAKFLDSVPFDDAWVLVNVEVKQFNCTHKKGGGHGLWSFLVSMVLLCSPYLKNFCPN</sequence>
<keyword evidence="3" id="KW-1185">Reference proteome</keyword>
<protein>
    <submittedName>
        <fullName evidence="2">Uncharacterized protein</fullName>
    </submittedName>
</protein>
<dbReference type="PANTHER" id="PTHR32011">
    <property type="entry name" value="OS08G0472400 PROTEIN"/>
    <property type="match status" value="1"/>
</dbReference>
<feature type="compositionally biased region" description="Low complexity" evidence="1">
    <location>
        <begin position="14"/>
        <end position="24"/>
    </location>
</feature>
<dbReference type="PANTHER" id="PTHR32011:SF2">
    <property type="entry name" value="OS08G0472400 PROTEIN"/>
    <property type="match status" value="1"/>
</dbReference>
<reference evidence="2" key="1">
    <citation type="submission" date="2024-03" db="EMBL/GenBank/DDBJ databases">
        <authorList>
            <consortium name="ELIXIR-Norway"/>
            <consortium name="Elixir Norway"/>
        </authorList>
    </citation>
    <scope>NUCLEOTIDE SEQUENCE</scope>
</reference>
<evidence type="ECO:0000256" key="1">
    <source>
        <dbReference type="SAM" id="MobiDB-lite"/>
    </source>
</evidence>
<evidence type="ECO:0000313" key="3">
    <source>
        <dbReference type="Proteomes" id="UP001497522"/>
    </source>
</evidence>
<feature type="region of interest" description="Disordered" evidence="1">
    <location>
        <begin position="275"/>
        <end position="294"/>
    </location>
</feature>
<dbReference type="EMBL" id="OZ023712">
    <property type="protein sequence ID" value="CAK9861145.1"/>
    <property type="molecule type" value="Genomic_DNA"/>
</dbReference>
<proteinExistence type="predicted"/>
<dbReference type="Proteomes" id="UP001497522">
    <property type="component" value="Chromosome 11"/>
</dbReference>
<organism evidence="2 3">
    <name type="scientific">Sphagnum jensenii</name>
    <dbReference type="NCBI Taxonomy" id="128206"/>
    <lineage>
        <taxon>Eukaryota</taxon>
        <taxon>Viridiplantae</taxon>
        <taxon>Streptophyta</taxon>
        <taxon>Embryophyta</taxon>
        <taxon>Bryophyta</taxon>
        <taxon>Sphagnophytina</taxon>
        <taxon>Sphagnopsida</taxon>
        <taxon>Sphagnales</taxon>
        <taxon>Sphagnaceae</taxon>
        <taxon>Sphagnum</taxon>
    </lineage>
</organism>